<keyword evidence="1" id="KW-0472">Membrane</keyword>
<reference evidence="2 3" key="1">
    <citation type="journal article" date="2017" name="ISME J.">
        <title>Energy and carbon metabolisms in a deep terrestrial subsurface fluid microbial community.</title>
        <authorList>
            <person name="Momper L."/>
            <person name="Jungbluth S.P."/>
            <person name="Lee M.D."/>
            <person name="Amend J.P."/>
        </authorList>
    </citation>
    <scope>NUCLEOTIDE SEQUENCE [LARGE SCALE GENOMIC DNA]</scope>
    <source>
        <strain evidence="2">SURF_26</strain>
    </source>
</reference>
<protein>
    <recommendedName>
        <fullName evidence="4">Membrane protein 6-pyruvoyl-tetrahydropterin synthase-related domain-containing protein</fullName>
    </recommendedName>
</protein>
<feature type="transmembrane region" description="Helical" evidence="1">
    <location>
        <begin position="152"/>
        <end position="171"/>
    </location>
</feature>
<feature type="transmembrane region" description="Helical" evidence="1">
    <location>
        <begin position="320"/>
        <end position="339"/>
    </location>
</feature>
<evidence type="ECO:0000313" key="2">
    <source>
        <dbReference type="EMBL" id="RJP58779.1"/>
    </source>
</evidence>
<feature type="transmembrane region" description="Helical" evidence="1">
    <location>
        <begin position="127"/>
        <end position="146"/>
    </location>
</feature>
<evidence type="ECO:0000256" key="1">
    <source>
        <dbReference type="SAM" id="Phobius"/>
    </source>
</evidence>
<feature type="transmembrane region" description="Helical" evidence="1">
    <location>
        <begin position="464"/>
        <end position="483"/>
    </location>
</feature>
<evidence type="ECO:0008006" key="4">
    <source>
        <dbReference type="Google" id="ProtNLM"/>
    </source>
</evidence>
<accession>A0A3A4R1F3</accession>
<organism evidence="2 3">
    <name type="scientific">Candidatus Auribacter fodinae</name>
    <dbReference type="NCBI Taxonomy" id="2093366"/>
    <lineage>
        <taxon>Bacteria</taxon>
        <taxon>Pseudomonadati</taxon>
        <taxon>Candidatus Auribacterota</taxon>
        <taxon>Candidatus Auribacteria</taxon>
        <taxon>Candidatus Auribacterales</taxon>
        <taxon>Candidatus Auribacteraceae</taxon>
        <taxon>Candidatus Auribacter</taxon>
    </lineage>
</organism>
<keyword evidence="1" id="KW-1133">Transmembrane helix</keyword>
<feature type="transmembrane region" description="Helical" evidence="1">
    <location>
        <begin position="12"/>
        <end position="31"/>
    </location>
</feature>
<feature type="transmembrane region" description="Helical" evidence="1">
    <location>
        <begin position="99"/>
        <end position="120"/>
    </location>
</feature>
<dbReference type="PANTHER" id="PTHR38454:SF1">
    <property type="entry name" value="INTEGRAL MEMBRANE PROTEIN"/>
    <property type="match status" value="1"/>
</dbReference>
<feature type="transmembrane region" description="Helical" evidence="1">
    <location>
        <begin position="433"/>
        <end position="457"/>
    </location>
</feature>
<dbReference type="InterPro" id="IPR018580">
    <property type="entry name" value="Uncharacterised_YfhO"/>
</dbReference>
<feature type="transmembrane region" description="Helical" evidence="1">
    <location>
        <begin position="176"/>
        <end position="192"/>
    </location>
</feature>
<dbReference type="AlphaFoldDB" id="A0A3A4R1F3"/>
<evidence type="ECO:0000313" key="3">
    <source>
        <dbReference type="Proteomes" id="UP000266426"/>
    </source>
</evidence>
<feature type="transmembrane region" description="Helical" evidence="1">
    <location>
        <begin position="392"/>
        <end position="413"/>
    </location>
</feature>
<proteinExistence type="predicted"/>
<comment type="caution">
    <text evidence="2">The sequence shown here is derived from an EMBL/GenBank/DDBJ whole genome shotgun (WGS) entry which is preliminary data.</text>
</comment>
<feature type="transmembrane region" description="Helical" evidence="1">
    <location>
        <begin position="297"/>
        <end position="313"/>
    </location>
</feature>
<feature type="transmembrane region" description="Helical" evidence="1">
    <location>
        <begin position="228"/>
        <end position="248"/>
    </location>
</feature>
<keyword evidence="1" id="KW-0812">Transmembrane</keyword>
<dbReference type="EMBL" id="QZJZ01000061">
    <property type="protein sequence ID" value="RJP58779.1"/>
    <property type="molecule type" value="Genomic_DNA"/>
</dbReference>
<feature type="transmembrane region" description="Helical" evidence="1">
    <location>
        <begin position="198"/>
        <end position="216"/>
    </location>
</feature>
<feature type="transmembrane region" description="Helical" evidence="1">
    <location>
        <begin position="359"/>
        <end position="380"/>
    </location>
</feature>
<name>A0A3A4R1F3_9BACT</name>
<sequence length="803" mass="92483">MDKNISFFNAKKIFFIILFLLPISAYIQTYFLKGNVIIYGDGLLEHFPTRYLIQKAYSSNNTPQWNPYISSGHSIHAESQNGLCFPATQIIYRFFPPKFGWFIEILAYVLTAFIACFCFLKHHIKDTIIPSLLGASIYAFCCYVLRETWVPSIMWNYALYPLFFLAIDLYWENKRFSGIFLLILISCLILSGHPPSMIYEAMMITVYWLIKFGESLKNNTVKTSLKKGVVDIALISLVAIIISLPHILPMIELFPISPRREPIPLDIGQNQLHIRPHWFLYTLFPIPLNEESPLDTLTYPIFAIFLAGMGVFFQKKDYKYTYFLFSLIFTLLMALGPYVNLWKLVHALPLLRNFRRPLMWLFFLPISISFFSAHGLKFIFQKKISRLSSKSLFLSIICLLSLFLLGGLALKIIKPELLGFLTEKISPKFLYLFNSSWCYASLLLVSFFMMIVGMLFCFSVTSRWGVFLGILGMLLNLYGTIVFKSTDPALTFDINSVIQRENIHQYNPDFNKQLHRIYVSGFGWDWPGTLNTFPYGGNELIKPYVPNINTFCDILGTNGKISFLPYWAGDIPAFCAEYIKGNKSKEIYFDISSTRLIFHHEPISGEKFKLIKTEIDNTTIHYSPWLKPSEKVYIYSNETALPRMCFIPNVKSFSTEKTLLEYLESEKYKPLSEALILTNDTGKTDSISADEPKTTDITFSITKDLPGVIEISLFEPASGNTFFLLNDTYYPGWKAKTNGTDTQIYRTNYAYRGIFVPKGTENIIFYFDPKIKDIFLIVPTIILFLLALIPITAGCWKRRQRCA</sequence>
<gene>
    <name evidence="2" type="ORF">C4541_07435</name>
</gene>
<feature type="transmembrane region" description="Helical" evidence="1">
    <location>
        <begin position="774"/>
        <end position="796"/>
    </location>
</feature>
<dbReference type="PANTHER" id="PTHR38454">
    <property type="entry name" value="INTEGRAL MEMBRANE PROTEIN-RELATED"/>
    <property type="match status" value="1"/>
</dbReference>
<dbReference type="Proteomes" id="UP000266426">
    <property type="component" value="Unassembled WGS sequence"/>
</dbReference>